<dbReference type="SUPFAM" id="SSF117396">
    <property type="entry name" value="TM1631-like"/>
    <property type="match status" value="1"/>
</dbReference>
<name>A0A4Z0C2Y9_9BURK</name>
<dbReference type="PANTHER" id="PTHR30348">
    <property type="entry name" value="UNCHARACTERIZED PROTEIN YECE"/>
    <property type="match status" value="1"/>
</dbReference>
<proteinExistence type="predicted"/>
<evidence type="ECO:0000313" key="2">
    <source>
        <dbReference type="Proteomes" id="UP000297564"/>
    </source>
</evidence>
<organism evidence="1 2">
    <name type="scientific">Ramlibacter rhizophilus</name>
    <dbReference type="NCBI Taxonomy" id="1781167"/>
    <lineage>
        <taxon>Bacteria</taxon>
        <taxon>Pseudomonadati</taxon>
        <taxon>Pseudomonadota</taxon>
        <taxon>Betaproteobacteria</taxon>
        <taxon>Burkholderiales</taxon>
        <taxon>Comamonadaceae</taxon>
        <taxon>Ramlibacter</taxon>
    </lineage>
</organism>
<dbReference type="PANTHER" id="PTHR30348:SF4">
    <property type="entry name" value="DUF72 DOMAIN-CONTAINING PROTEIN"/>
    <property type="match status" value="1"/>
</dbReference>
<dbReference type="RefSeq" id="WP_135283741.1">
    <property type="nucleotide sequence ID" value="NZ_SMLL01000001.1"/>
</dbReference>
<accession>A0A4Z0C2Y9</accession>
<dbReference type="Gene3D" id="3.20.20.410">
    <property type="entry name" value="Protein of unknown function UPF0759"/>
    <property type="match status" value="1"/>
</dbReference>
<dbReference type="InterPro" id="IPR002763">
    <property type="entry name" value="DUF72"/>
</dbReference>
<dbReference type="Proteomes" id="UP000297564">
    <property type="component" value="Unassembled WGS sequence"/>
</dbReference>
<gene>
    <name evidence="1" type="ORF">EZ242_03685</name>
</gene>
<keyword evidence="2" id="KW-1185">Reference proteome</keyword>
<dbReference type="Pfam" id="PF01904">
    <property type="entry name" value="DUF72"/>
    <property type="match status" value="1"/>
</dbReference>
<dbReference type="EMBL" id="SMLL01000001">
    <property type="protein sequence ID" value="TFZ04858.1"/>
    <property type="molecule type" value="Genomic_DNA"/>
</dbReference>
<comment type="caution">
    <text evidence="1">The sequence shown here is derived from an EMBL/GenBank/DDBJ whole genome shotgun (WGS) entry which is preliminary data.</text>
</comment>
<sequence length="315" mass="35686">MRHPPRPQAPDDRVAATGRAYVGVSGWRYAPWRGHFYPPGLPQARELAYASNHFSSIEINGSFYALQRPSSFETWARQTPPGFVFTVKGPRYVTHMLRLRNAEVAVANFLASGLFALGDKLGPILWQFPANMAWDAERFEAFFDLLPMDTEQAARLARRRDQRMHGRELLDPPVSLRLRHAIEVRHASFAQPAFIEALRRRGIAWVVADTPLAWPSYEDVTSDFMYLRLHGSTELYNSVYTDAELRRWAEAIQAWRSGREPADARLIAPPTAKLAAPREVFCYFDNTDKLHAPDNALDLMQRLGGRAAAGDNRAP</sequence>
<dbReference type="AlphaFoldDB" id="A0A4Z0C2Y9"/>
<reference evidence="1 2" key="1">
    <citation type="submission" date="2019-03" db="EMBL/GenBank/DDBJ databases">
        <title>Ramlibacter rhizophilus CCTCC AB2015357, whole genome shotgun sequence.</title>
        <authorList>
            <person name="Zhang X."/>
            <person name="Feng G."/>
            <person name="Zhu H."/>
        </authorList>
    </citation>
    <scope>NUCLEOTIDE SEQUENCE [LARGE SCALE GENOMIC DNA]</scope>
    <source>
        <strain evidence="1 2">CCTCC AB2015357</strain>
    </source>
</reference>
<evidence type="ECO:0000313" key="1">
    <source>
        <dbReference type="EMBL" id="TFZ04858.1"/>
    </source>
</evidence>
<dbReference type="OrthoDB" id="9780310at2"/>
<dbReference type="InterPro" id="IPR036520">
    <property type="entry name" value="UPF0759_sf"/>
</dbReference>
<protein>
    <submittedName>
        <fullName evidence="1">DUF72 domain-containing protein</fullName>
    </submittedName>
</protein>